<dbReference type="SUPFAM" id="SSF50729">
    <property type="entry name" value="PH domain-like"/>
    <property type="match status" value="1"/>
</dbReference>
<comment type="caution">
    <text evidence="2">The sequence shown here is derived from an EMBL/GenBank/DDBJ whole genome shotgun (WGS) entry which is preliminary data.</text>
</comment>
<keyword evidence="3" id="KW-1185">Reference proteome</keyword>
<dbReference type="InterPro" id="IPR011993">
    <property type="entry name" value="PH-like_dom_sf"/>
</dbReference>
<name>A0ABV0PE55_9TELE</name>
<sequence>MVRSLRHLACKRFPGNEMSDPEIARTLTLISKTIQTLGSWGSLSKKLMFQVVLSEKPLYVQAGNCVEASEWLEILGQVSRCNEGRLTTYHPSNYTAGAWHTMLANLQLDIDCDREAERIFSLLSSNESKLQNMEGQHIFMSC</sequence>
<dbReference type="SUPFAM" id="SSF48350">
    <property type="entry name" value="GTPase activation domain, GAP"/>
    <property type="match status" value="1"/>
</dbReference>
<reference evidence="2 3" key="1">
    <citation type="submission" date="2021-06" db="EMBL/GenBank/DDBJ databases">
        <authorList>
            <person name="Palmer J.M."/>
        </authorList>
    </citation>
    <scope>NUCLEOTIDE SEQUENCE [LARGE SCALE GENOMIC DNA]</scope>
    <source>
        <strain evidence="2 3">GA_2019</strain>
        <tissue evidence="2">Muscle</tissue>
    </source>
</reference>
<dbReference type="Gene3D" id="2.30.29.30">
    <property type="entry name" value="Pleckstrin-homology domain (PH domain)/Phosphotyrosine-binding domain (PTB)"/>
    <property type="match status" value="1"/>
</dbReference>
<evidence type="ECO:0000256" key="1">
    <source>
        <dbReference type="ARBA" id="ARBA00022468"/>
    </source>
</evidence>
<proteinExistence type="predicted"/>
<dbReference type="InterPro" id="IPR008936">
    <property type="entry name" value="Rho_GTPase_activation_prot"/>
</dbReference>
<keyword evidence="1" id="KW-0343">GTPase activation</keyword>
<gene>
    <name evidence="2" type="ORF">GOODEAATRI_013896</name>
</gene>
<evidence type="ECO:0000313" key="2">
    <source>
        <dbReference type="EMBL" id="MEQ2181662.1"/>
    </source>
</evidence>
<dbReference type="PANTHER" id="PTHR10194">
    <property type="entry name" value="RAS GTPASE-ACTIVATING PROTEINS"/>
    <property type="match status" value="1"/>
</dbReference>
<dbReference type="EMBL" id="JAHRIO010070920">
    <property type="protein sequence ID" value="MEQ2181662.1"/>
    <property type="molecule type" value="Genomic_DNA"/>
</dbReference>
<dbReference type="PANTHER" id="PTHR10194:SF21">
    <property type="entry name" value="RAS GTPASE-ACTIVATING PROTEIN 2"/>
    <property type="match status" value="1"/>
</dbReference>
<protein>
    <submittedName>
        <fullName evidence="2">Uncharacterized protein</fullName>
    </submittedName>
</protein>
<accession>A0ABV0PE55</accession>
<evidence type="ECO:0000313" key="3">
    <source>
        <dbReference type="Proteomes" id="UP001476798"/>
    </source>
</evidence>
<organism evidence="2 3">
    <name type="scientific">Goodea atripinnis</name>
    <dbReference type="NCBI Taxonomy" id="208336"/>
    <lineage>
        <taxon>Eukaryota</taxon>
        <taxon>Metazoa</taxon>
        <taxon>Chordata</taxon>
        <taxon>Craniata</taxon>
        <taxon>Vertebrata</taxon>
        <taxon>Euteleostomi</taxon>
        <taxon>Actinopterygii</taxon>
        <taxon>Neopterygii</taxon>
        <taxon>Teleostei</taxon>
        <taxon>Neoteleostei</taxon>
        <taxon>Acanthomorphata</taxon>
        <taxon>Ovalentaria</taxon>
        <taxon>Atherinomorphae</taxon>
        <taxon>Cyprinodontiformes</taxon>
        <taxon>Goodeidae</taxon>
        <taxon>Goodea</taxon>
    </lineage>
</organism>
<dbReference type="Proteomes" id="UP001476798">
    <property type="component" value="Unassembled WGS sequence"/>
</dbReference>
<dbReference type="InterPro" id="IPR039360">
    <property type="entry name" value="Ras_GTPase"/>
</dbReference>